<dbReference type="Proteomes" id="UP000199444">
    <property type="component" value="Unassembled WGS sequence"/>
</dbReference>
<keyword evidence="2" id="KW-1185">Reference proteome</keyword>
<dbReference type="EMBL" id="FNKD01000002">
    <property type="protein sequence ID" value="SDQ63534.1"/>
    <property type="molecule type" value="Genomic_DNA"/>
</dbReference>
<dbReference type="AlphaFoldDB" id="A0A1H1CH91"/>
<proteinExistence type="predicted"/>
<dbReference type="STRING" id="553311.SAMN05216231_2251"/>
<organism evidence="1 2">
    <name type="scientific">Virgibacillus salinus</name>
    <dbReference type="NCBI Taxonomy" id="553311"/>
    <lineage>
        <taxon>Bacteria</taxon>
        <taxon>Bacillati</taxon>
        <taxon>Bacillota</taxon>
        <taxon>Bacilli</taxon>
        <taxon>Bacillales</taxon>
        <taxon>Bacillaceae</taxon>
        <taxon>Virgibacillus</taxon>
    </lineage>
</organism>
<evidence type="ECO:0000313" key="1">
    <source>
        <dbReference type="EMBL" id="SDQ63534.1"/>
    </source>
</evidence>
<dbReference type="Pfam" id="PF14003">
    <property type="entry name" value="YlbE"/>
    <property type="match status" value="1"/>
</dbReference>
<gene>
    <name evidence="1" type="ORF">SAMN05216231_2251</name>
</gene>
<protein>
    <submittedName>
        <fullName evidence="1">YlbE-like protein</fullName>
    </submittedName>
</protein>
<dbReference type="RefSeq" id="WP_092493058.1">
    <property type="nucleotide sequence ID" value="NZ_FNKD01000002.1"/>
</dbReference>
<evidence type="ECO:0000313" key="2">
    <source>
        <dbReference type="Proteomes" id="UP000199444"/>
    </source>
</evidence>
<name>A0A1H1CH91_9BACI</name>
<sequence length="77" mass="9234">MQTSTYQYLQQNPKLANFVRYNPAWYRYLSRDPSRVKELEKESKKFYGKTIPQQVEKFGDQMKMVNMLIQFAGAMKD</sequence>
<reference evidence="1 2" key="1">
    <citation type="submission" date="2016-10" db="EMBL/GenBank/DDBJ databases">
        <authorList>
            <person name="de Groot N.N."/>
        </authorList>
    </citation>
    <scope>NUCLEOTIDE SEQUENCE [LARGE SCALE GENOMIC DNA]</scope>
    <source>
        <strain evidence="1 2">CGMCC 1.10449</strain>
    </source>
</reference>
<accession>A0A1H1CH91</accession>
<dbReference type="InterPro" id="IPR025613">
    <property type="entry name" value="YlbE"/>
</dbReference>